<dbReference type="Proteomes" id="UP000440965">
    <property type="component" value="Unassembled WGS sequence"/>
</dbReference>
<name>A0A7W2QMY8_9PSED</name>
<protein>
    <recommendedName>
        <fullName evidence="4">HNH endonuclease</fullName>
    </recommendedName>
</protein>
<dbReference type="AlphaFoldDB" id="A0A7W2QMY8"/>
<dbReference type="RefSeq" id="WP_156867992.1">
    <property type="nucleotide sequence ID" value="NZ_JACGDB010000001.1"/>
</dbReference>
<evidence type="ECO:0000313" key="3">
    <source>
        <dbReference type="Proteomes" id="UP000440965"/>
    </source>
</evidence>
<proteinExistence type="predicted"/>
<comment type="caution">
    <text evidence="2">The sequence shown here is derived from an EMBL/GenBank/DDBJ whole genome shotgun (WGS) entry which is preliminary data.</text>
</comment>
<dbReference type="EMBL" id="WEIK01000028">
    <property type="protein sequence ID" value="MVF52296.1"/>
    <property type="molecule type" value="Genomic_DNA"/>
</dbReference>
<organism evidence="2 3">
    <name type="scientific">Pseudomonas monteilii</name>
    <dbReference type="NCBI Taxonomy" id="76759"/>
    <lineage>
        <taxon>Bacteria</taxon>
        <taxon>Pseudomonadati</taxon>
        <taxon>Pseudomonadota</taxon>
        <taxon>Gammaproteobacteria</taxon>
        <taxon>Pseudomonadales</taxon>
        <taxon>Pseudomonadaceae</taxon>
        <taxon>Pseudomonas</taxon>
    </lineage>
</organism>
<evidence type="ECO:0008006" key="4">
    <source>
        <dbReference type="Google" id="ProtNLM"/>
    </source>
</evidence>
<sequence length="559" mass="62164">MSEGKTKQKKSGSAAEEVAHKRHDFTQTTVQRLRDRAGNVCSFPECYVHTHGSAFTGDKAVGIGVACHIKAAAPGGPRYDAEQTKDQRRHLDNGIWMCQTHSRLIDADDSAYSVETLLEWKQRAEARSNSLLNQKSFTQKEVNAAVEEGNISIVQRMMNMSTDPINMPLDTMMTGYETALEALDPRFNVQVDRVGGNCHHFISAAQENVTLNLILQDLDKLEGFYEAERALFEEGRQLEIPGAHVMFEGSKLFEAIHQKIHRSGQGVLTMGAPKRPLTANLYVRTTEGHEVSIDTFTCYYTSGSVRTVFEGEALGGFFAVKASCAHDGTGTSFDLRFDAEAWRGKNILDLPRFSRLAKAAPYFGKGRLVVEIEVGNNAASFDTKTSPINEEYHALLRWLIEYLGFARKVAEQCSEAIFLKNLDFDHEVYSILRKYAGLIDGPYLGTRKPGLLSKGLFDSQDKCDFSDLKTGGLPPVIKVAQKNSVSFELFGQAITPPRIETLYTGIELVAYTDLETPSQPKAEFYTTEDSTVTMQMQSGDPWIVHRDLSVLDEPLELDG</sequence>
<evidence type="ECO:0000256" key="1">
    <source>
        <dbReference type="SAM" id="MobiDB-lite"/>
    </source>
</evidence>
<reference evidence="2 3" key="1">
    <citation type="submission" date="2019-10" db="EMBL/GenBank/DDBJ databases">
        <title>XDR Pseudomonas monteilii producing IMP-16 from LCR.</title>
        <authorList>
            <person name="Ballaben A."/>
            <person name="Doi Y."/>
        </authorList>
    </citation>
    <scope>NUCLEOTIDE SEQUENCE [LARGE SCALE GENOMIC DNA]</scope>
    <source>
        <strain evidence="2 3">597/14</strain>
    </source>
</reference>
<feature type="region of interest" description="Disordered" evidence="1">
    <location>
        <begin position="1"/>
        <end position="30"/>
    </location>
</feature>
<gene>
    <name evidence="2" type="ORF">F9Z43_23930</name>
</gene>
<accession>A0A7W2QMY8</accession>
<evidence type="ECO:0000313" key="2">
    <source>
        <dbReference type="EMBL" id="MVF52296.1"/>
    </source>
</evidence>